<comment type="caution">
    <text evidence="1">The sequence shown here is derived from an EMBL/GenBank/DDBJ whole genome shotgun (WGS) entry which is preliminary data.</text>
</comment>
<organism evidence="1 2">
    <name type="scientific">Flemingia macrophylla</name>
    <dbReference type="NCBI Taxonomy" id="520843"/>
    <lineage>
        <taxon>Eukaryota</taxon>
        <taxon>Viridiplantae</taxon>
        <taxon>Streptophyta</taxon>
        <taxon>Embryophyta</taxon>
        <taxon>Tracheophyta</taxon>
        <taxon>Spermatophyta</taxon>
        <taxon>Magnoliopsida</taxon>
        <taxon>eudicotyledons</taxon>
        <taxon>Gunneridae</taxon>
        <taxon>Pentapetalae</taxon>
        <taxon>rosids</taxon>
        <taxon>fabids</taxon>
        <taxon>Fabales</taxon>
        <taxon>Fabaceae</taxon>
        <taxon>Papilionoideae</taxon>
        <taxon>50 kb inversion clade</taxon>
        <taxon>NPAAA clade</taxon>
        <taxon>indigoferoid/millettioid clade</taxon>
        <taxon>Phaseoleae</taxon>
        <taxon>Flemingia</taxon>
    </lineage>
</organism>
<protein>
    <submittedName>
        <fullName evidence="1">Uncharacterized protein</fullName>
    </submittedName>
</protein>
<reference evidence="1 2" key="1">
    <citation type="submission" date="2024-08" db="EMBL/GenBank/DDBJ databases">
        <title>Insights into the chromosomal genome structure of Flemingia macrophylla.</title>
        <authorList>
            <person name="Ding Y."/>
            <person name="Zhao Y."/>
            <person name="Bi W."/>
            <person name="Wu M."/>
            <person name="Zhao G."/>
            <person name="Gong Y."/>
            <person name="Li W."/>
            <person name="Zhang P."/>
        </authorList>
    </citation>
    <scope>NUCLEOTIDE SEQUENCE [LARGE SCALE GENOMIC DNA]</scope>
    <source>
        <strain evidence="1">DYQJB</strain>
        <tissue evidence="1">Leaf</tissue>
    </source>
</reference>
<proteinExistence type="predicted"/>
<evidence type="ECO:0000313" key="1">
    <source>
        <dbReference type="EMBL" id="KAL2339284.1"/>
    </source>
</evidence>
<evidence type="ECO:0000313" key="2">
    <source>
        <dbReference type="Proteomes" id="UP001603857"/>
    </source>
</evidence>
<sequence>MVLVPCRRELYCIRSTETDIGHFQETPRSIQVTAMPAAHLKYIVRCDYFLVLPI</sequence>
<gene>
    <name evidence="1" type="ORF">Fmac_013730</name>
</gene>
<dbReference type="AlphaFoldDB" id="A0ABD1MU03"/>
<name>A0ABD1MU03_9FABA</name>
<keyword evidence="2" id="KW-1185">Reference proteome</keyword>
<dbReference type="Proteomes" id="UP001603857">
    <property type="component" value="Unassembled WGS sequence"/>
</dbReference>
<dbReference type="EMBL" id="JBGMDY010000004">
    <property type="protein sequence ID" value="KAL2339284.1"/>
    <property type="molecule type" value="Genomic_DNA"/>
</dbReference>
<accession>A0ABD1MU03</accession>